<evidence type="ECO:0000313" key="2">
    <source>
        <dbReference type="Proteomes" id="UP000282613"/>
    </source>
</evidence>
<dbReference type="Proteomes" id="UP000282613">
    <property type="component" value="Unassembled WGS sequence"/>
</dbReference>
<gene>
    <name evidence="1" type="ORF">TASK_LOCUS1779</name>
</gene>
<dbReference type="AlphaFoldDB" id="A0A0R3VWI4"/>
<evidence type="ECO:0000313" key="1">
    <source>
        <dbReference type="EMBL" id="VDK23655.1"/>
    </source>
</evidence>
<evidence type="ECO:0000313" key="3">
    <source>
        <dbReference type="WBParaSite" id="TASK_0000177801-mRNA-1"/>
    </source>
</evidence>
<dbReference type="WBParaSite" id="TASK_0000177801-mRNA-1">
    <property type="protein sequence ID" value="TASK_0000177801-mRNA-1"/>
    <property type="gene ID" value="TASK_0000177801"/>
</dbReference>
<proteinExistence type="predicted"/>
<reference evidence="3" key="1">
    <citation type="submission" date="2017-02" db="UniProtKB">
        <authorList>
            <consortium name="WormBaseParasite"/>
        </authorList>
    </citation>
    <scope>IDENTIFICATION</scope>
</reference>
<dbReference type="OrthoDB" id="10491055at2759"/>
<dbReference type="EMBL" id="UYRS01000582">
    <property type="protein sequence ID" value="VDK23655.1"/>
    <property type="molecule type" value="Genomic_DNA"/>
</dbReference>
<reference evidence="1 2" key="2">
    <citation type="submission" date="2018-11" db="EMBL/GenBank/DDBJ databases">
        <authorList>
            <consortium name="Pathogen Informatics"/>
        </authorList>
    </citation>
    <scope>NUCLEOTIDE SEQUENCE [LARGE SCALE GENOMIC DNA]</scope>
</reference>
<name>A0A0R3VWI4_TAEAS</name>
<keyword evidence="2" id="KW-1185">Reference proteome</keyword>
<sequence length="79" mass="9065">MSKQATSHQDYSSVVNMKDYEIATLLLLNVGAKLSKTSDLRKALLLTHLKRKAMAYVIRWAFMRSRLLHLLPNIEQPPV</sequence>
<accession>A0A0R3VWI4</accession>
<organism evidence="3">
    <name type="scientific">Taenia asiatica</name>
    <name type="common">Asian tapeworm</name>
    <dbReference type="NCBI Taxonomy" id="60517"/>
    <lineage>
        <taxon>Eukaryota</taxon>
        <taxon>Metazoa</taxon>
        <taxon>Spiralia</taxon>
        <taxon>Lophotrochozoa</taxon>
        <taxon>Platyhelminthes</taxon>
        <taxon>Cestoda</taxon>
        <taxon>Eucestoda</taxon>
        <taxon>Cyclophyllidea</taxon>
        <taxon>Taeniidae</taxon>
        <taxon>Taenia</taxon>
    </lineage>
</organism>
<protein>
    <submittedName>
        <fullName evidence="3">Orphan protein</fullName>
    </submittedName>
</protein>